<dbReference type="GO" id="GO:0110142">
    <property type="term" value="C:ubiquinone biosynthesis complex"/>
    <property type="evidence" value="ECO:0007669"/>
    <property type="project" value="UniProtKB-ARBA"/>
</dbReference>
<keyword evidence="5" id="KW-0274">FAD</keyword>
<comment type="pathway">
    <text evidence="2">Cofactor biosynthesis; ubiquinone biosynthesis.</text>
</comment>
<dbReference type="UniPathway" id="UPA00232"/>
<dbReference type="FunFam" id="3.50.50.60:FF:000021">
    <property type="entry name" value="Ubiquinone biosynthesis monooxygenase COQ6"/>
    <property type="match status" value="1"/>
</dbReference>
<gene>
    <name evidence="9" type="ORF">BXY53_0622</name>
</gene>
<dbReference type="PANTHER" id="PTHR43876:SF7">
    <property type="entry name" value="UBIQUINONE BIOSYNTHESIS MONOOXYGENASE COQ6, MITOCHONDRIAL"/>
    <property type="match status" value="1"/>
</dbReference>
<keyword evidence="10" id="KW-1185">Reference proteome</keyword>
<comment type="caution">
    <text evidence="9">The sequence shown here is derived from an EMBL/GenBank/DDBJ whole genome shotgun (WGS) entry which is preliminary data.</text>
</comment>
<dbReference type="PANTHER" id="PTHR43876">
    <property type="entry name" value="UBIQUINONE BIOSYNTHESIS MONOOXYGENASE COQ6, MITOCHONDRIAL"/>
    <property type="match status" value="1"/>
</dbReference>
<dbReference type="GO" id="GO:0004497">
    <property type="term" value="F:monooxygenase activity"/>
    <property type="evidence" value="ECO:0007669"/>
    <property type="project" value="UniProtKB-KW"/>
</dbReference>
<evidence type="ECO:0000256" key="1">
    <source>
        <dbReference type="ARBA" id="ARBA00001974"/>
    </source>
</evidence>
<keyword evidence="4" id="KW-0285">Flavoprotein</keyword>
<evidence type="ECO:0000256" key="7">
    <source>
        <dbReference type="ARBA" id="ARBA00023033"/>
    </source>
</evidence>
<dbReference type="RefSeq" id="WP_119060443.1">
    <property type="nucleotide sequence ID" value="NZ_QXDF01000001.1"/>
</dbReference>
<evidence type="ECO:0000259" key="8">
    <source>
        <dbReference type="Pfam" id="PF01494"/>
    </source>
</evidence>
<dbReference type="InterPro" id="IPR010971">
    <property type="entry name" value="UbiH/COQ6"/>
</dbReference>
<evidence type="ECO:0000256" key="5">
    <source>
        <dbReference type="ARBA" id="ARBA00022827"/>
    </source>
</evidence>
<dbReference type="Proteomes" id="UP000266273">
    <property type="component" value="Unassembled WGS sequence"/>
</dbReference>
<evidence type="ECO:0000313" key="10">
    <source>
        <dbReference type="Proteomes" id="UP000266273"/>
    </source>
</evidence>
<dbReference type="GO" id="GO:0071949">
    <property type="term" value="F:FAD binding"/>
    <property type="evidence" value="ECO:0007669"/>
    <property type="project" value="InterPro"/>
</dbReference>
<dbReference type="OrthoDB" id="9796623at2"/>
<evidence type="ECO:0000256" key="4">
    <source>
        <dbReference type="ARBA" id="ARBA00022630"/>
    </source>
</evidence>
<dbReference type="InterPro" id="IPR036188">
    <property type="entry name" value="FAD/NAD-bd_sf"/>
</dbReference>
<name>A0A397Q6Y8_9HYPH</name>
<evidence type="ECO:0000313" key="9">
    <source>
        <dbReference type="EMBL" id="RIA55555.1"/>
    </source>
</evidence>
<dbReference type="NCBIfam" id="TIGR01988">
    <property type="entry name" value="Ubi-OHases"/>
    <property type="match status" value="1"/>
</dbReference>
<protein>
    <submittedName>
        <fullName evidence="9">2-octaprenyl-3-methyl-6-methoxy-1,4-benzoquinol hydroxylase</fullName>
    </submittedName>
</protein>
<keyword evidence="6" id="KW-0560">Oxidoreductase</keyword>
<evidence type="ECO:0000256" key="3">
    <source>
        <dbReference type="ARBA" id="ARBA00005349"/>
    </source>
</evidence>
<dbReference type="GO" id="GO:0016705">
    <property type="term" value="F:oxidoreductase activity, acting on paired donors, with incorporation or reduction of molecular oxygen"/>
    <property type="evidence" value="ECO:0007669"/>
    <property type="project" value="InterPro"/>
</dbReference>
<dbReference type="AlphaFoldDB" id="A0A397Q6Y8"/>
<organism evidence="9 10">
    <name type="scientific">Dichotomicrobium thermohalophilum</name>
    <dbReference type="NCBI Taxonomy" id="933063"/>
    <lineage>
        <taxon>Bacteria</taxon>
        <taxon>Pseudomonadati</taxon>
        <taxon>Pseudomonadota</taxon>
        <taxon>Alphaproteobacteria</taxon>
        <taxon>Hyphomicrobiales</taxon>
        <taxon>Hyphomicrobiaceae</taxon>
        <taxon>Dichotomicrobium</taxon>
    </lineage>
</organism>
<accession>A0A397Q6Y8</accession>
<evidence type="ECO:0000256" key="2">
    <source>
        <dbReference type="ARBA" id="ARBA00004749"/>
    </source>
</evidence>
<feature type="domain" description="FAD-binding" evidence="8">
    <location>
        <begin position="5"/>
        <end position="326"/>
    </location>
</feature>
<dbReference type="EMBL" id="QXDF01000001">
    <property type="protein sequence ID" value="RIA55555.1"/>
    <property type="molecule type" value="Genomic_DNA"/>
</dbReference>
<dbReference type="InterPro" id="IPR002938">
    <property type="entry name" value="FAD-bd"/>
</dbReference>
<reference evidence="9 10" key="1">
    <citation type="submission" date="2018-08" db="EMBL/GenBank/DDBJ databases">
        <title>Genomic Encyclopedia of Archaeal and Bacterial Type Strains, Phase II (KMG-II): from individual species to whole genera.</title>
        <authorList>
            <person name="Goeker M."/>
        </authorList>
    </citation>
    <scope>NUCLEOTIDE SEQUENCE [LARGE SCALE GENOMIC DNA]</scope>
    <source>
        <strain evidence="9 10">DSM 5002</strain>
    </source>
</reference>
<comment type="cofactor">
    <cofactor evidence="1">
        <name>FAD</name>
        <dbReference type="ChEBI" id="CHEBI:57692"/>
    </cofactor>
</comment>
<evidence type="ECO:0000256" key="6">
    <source>
        <dbReference type="ARBA" id="ARBA00023002"/>
    </source>
</evidence>
<sequence>MAHDYDIVIGGGGFIGLTLARALSVAAPGLFRVAVVDPAPPERLHAPNNDGRAMTISAASRRMLETLGVWADVAEDAQPVNRIEITDTPLDSPVRLPVLQFDTVDTADGPAAHVVENAVLMRALATAVEDSGATLIAPESIEGIETRGSGVAVRLGSGRESTARLVVAADGRRSRLRRMAGIKAITWDYPQVGIVTTVEHEHPHWGRAVQHFLPAGPFAMLPMTGRRCSLVWTEAPKDAERMLALDEGRLNAEITRRFGGELGEVRVISPLQTFPLSLSMARDFVKPGVALIGDAAHGLHWLAGQGLNHGLRDVAALTEVLVEARRIGEDIGQVNVLRRYERWRRFDSSMSAAGMDALNRLFANDNRTLRMVRTLGLGMVDRLAPLKRLFVAEAAGTTGELPRLMRGERI</sequence>
<dbReference type="InterPro" id="IPR051205">
    <property type="entry name" value="UbiH/COQ6_monooxygenase"/>
</dbReference>
<keyword evidence="7" id="KW-0503">Monooxygenase</keyword>
<dbReference type="Gene3D" id="3.50.50.60">
    <property type="entry name" value="FAD/NAD(P)-binding domain"/>
    <property type="match status" value="2"/>
</dbReference>
<dbReference type="PRINTS" id="PR00420">
    <property type="entry name" value="RNGMNOXGNASE"/>
</dbReference>
<dbReference type="Pfam" id="PF01494">
    <property type="entry name" value="FAD_binding_3"/>
    <property type="match status" value="1"/>
</dbReference>
<proteinExistence type="inferred from homology"/>
<dbReference type="GO" id="GO:0006744">
    <property type="term" value="P:ubiquinone biosynthetic process"/>
    <property type="evidence" value="ECO:0007669"/>
    <property type="project" value="UniProtKB-UniPathway"/>
</dbReference>
<dbReference type="SUPFAM" id="SSF51905">
    <property type="entry name" value="FAD/NAD(P)-binding domain"/>
    <property type="match status" value="1"/>
</dbReference>
<comment type="similarity">
    <text evidence="3">Belongs to the UbiH/COQ6 family.</text>
</comment>